<dbReference type="Proteomes" id="UP000232188">
    <property type="component" value="Unassembled WGS sequence"/>
</dbReference>
<reference evidence="3 4" key="1">
    <citation type="submission" date="2017-07" db="EMBL/GenBank/DDBJ databases">
        <title>Leptospira spp. isolated from tropical soils.</title>
        <authorList>
            <person name="Thibeaux R."/>
            <person name="Iraola G."/>
            <person name="Ferres I."/>
            <person name="Bierque E."/>
            <person name="Girault D."/>
            <person name="Soupe-Gilbert M.-E."/>
            <person name="Picardeau M."/>
            <person name="Goarant C."/>
        </authorList>
    </citation>
    <scope>NUCLEOTIDE SEQUENCE [LARGE SCALE GENOMIC DNA]</scope>
    <source>
        <strain evidence="1 4">FH2-B-C1</strain>
        <strain evidence="2 3">FH2-B-D1</strain>
    </source>
</reference>
<sequence length="97" mass="10771">MKKIWILGTILALFFVGCKPCSNLEARICSDLGEKCEKWKSLGKPGLPNDSHDENRRKKLFTVLAESAGLIEKNAQMCQGLTANYDKLIESLKGSVK</sequence>
<gene>
    <name evidence="2" type="ORF">CH376_14640</name>
    <name evidence="1" type="ORF">CH380_05315</name>
</gene>
<dbReference type="Proteomes" id="UP000232149">
    <property type="component" value="Unassembled WGS sequence"/>
</dbReference>
<evidence type="ECO:0008006" key="5">
    <source>
        <dbReference type="Google" id="ProtNLM"/>
    </source>
</evidence>
<dbReference type="RefSeq" id="WP_100784712.1">
    <property type="nucleotide sequence ID" value="NZ_NPDU01000038.1"/>
</dbReference>
<proteinExistence type="predicted"/>
<protein>
    <recommendedName>
        <fullName evidence="5">Lipoprotein</fullName>
    </recommendedName>
</protein>
<keyword evidence="3" id="KW-1185">Reference proteome</keyword>
<evidence type="ECO:0000313" key="3">
    <source>
        <dbReference type="Proteomes" id="UP000232149"/>
    </source>
</evidence>
<accession>A0A2M9YSF6</accession>
<dbReference type="EMBL" id="NPDV01000003">
    <property type="protein sequence ID" value="PJZ54485.1"/>
    <property type="molecule type" value="Genomic_DNA"/>
</dbReference>
<dbReference type="PROSITE" id="PS51257">
    <property type="entry name" value="PROKAR_LIPOPROTEIN"/>
    <property type="match status" value="1"/>
</dbReference>
<dbReference type="EMBL" id="NPDU01000038">
    <property type="protein sequence ID" value="PJZ61175.1"/>
    <property type="molecule type" value="Genomic_DNA"/>
</dbReference>
<evidence type="ECO:0000313" key="2">
    <source>
        <dbReference type="EMBL" id="PJZ61175.1"/>
    </source>
</evidence>
<organism evidence="1 4">
    <name type="scientific">Leptospira adleri</name>
    <dbReference type="NCBI Taxonomy" id="2023186"/>
    <lineage>
        <taxon>Bacteria</taxon>
        <taxon>Pseudomonadati</taxon>
        <taxon>Spirochaetota</taxon>
        <taxon>Spirochaetia</taxon>
        <taxon>Leptospirales</taxon>
        <taxon>Leptospiraceae</taxon>
        <taxon>Leptospira</taxon>
    </lineage>
</organism>
<comment type="caution">
    <text evidence="1">The sequence shown here is derived from an EMBL/GenBank/DDBJ whole genome shotgun (WGS) entry which is preliminary data.</text>
</comment>
<dbReference type="AlphaFoldDB" id="A0A2M9YSF6"/>
<name>A0A2M9YSF6_9LEPT</name>
<evidence type="ECO:0000313" key="4">
    <source>
        <dbReference type="Proteomes" id="UP000232188"/>
    </source>
</evidence>
<evidence type="ECO:0000313" key="1">
    <source>
        <dbReference type="EMBL" id="PJZ54485.1"/>
    </source>
</evidence>